<evidence type="ECO:0000313" key="2">
    <source>
        <dbReference type="Proteomes" id="UP000248044"/>
    </source>
</evidence>
<evidence type="ECO:0008006" key="3">
    <source>
        <dbReference type="Google" id="ProtNLM"/>
    </source>
</evidence>
<dbReference type="GeneID" id="36833324"/>
<dbReference type="EMBL" id="CP029289">
    <property type="protein sequence ID" value="AWR95564.1"/>
    <property type="molecule type" value="Genomic_DNA"/>
</dbReference>
<dbReference type="InterPro" id="IPR021578">
    <property type="entry name" value="STK_08120-like"/>
</dbReference>
<reference evidence="1 2" key="1">
    <citation type="submission" date="2018-05" db="EMBL/GenBank/DDBJ databases">
        <title>Complete Genome Sequences of Extremely Thermoacidophilic, Metal-Mobilizing Type-Strain Members of the Archaeal Family Sulfolobaceae: Acidianus brierleyi DSM-1651T, Acidianus sulfidivorans DSM-18786T, Metallosphaera hakonensis DSM-7519T, and Metallosphaera prunae DSM-10039T.</title>
        <authorList>
            <person name="Counts J.A."/>
            <person name="Kelly R.M."/>
        </authorList>
    </citation>
    <scope>NUCLEOTIDE SEQUENCE [LARGE SCALE GENOMIC DNA]</scope>
    <source>
        <strain evidence="1 2">DSM 1651</strain>
    </source>
</reference>
<gene>
    <name evidence="1" type="ORF">DFR85_14170</name>
</gene>
<name>A0A2U9II12_9CREN</name>
<protein>
    <recommendedName>
        <fullName evidence="3">DUF3211 domain-containing protein</fullName>
    </recommendedName>
</protein>
<keyword evidence="2" id="KW-1185">Reference proteome</keyword>
<evidence type="ECO:0000313" key="1">
    <source>
        <dbReference type="EMBL" id="AWR95564.1"/>
    </source>
</evidence>
<proteinExistence type="predicted"/>
<dbReference type="AlphaFoldDB" id="A0A2U9II12"/>
<dbReference type="InterPro" id="IPR023393">
    <property type="entry name" value="START-like_dom_sf"/>
</dbReference>
<dbReference type="Pfam" id="PF11485">
    <property type="entry name" value="STK_08120-like"/>
    <property type="match status" value="1"/>
</dbReference>
<dbReference type="RefSeq" id="WP_110271442.1">
    <property type="nucleotide sequence ID" value="NZ_CP029289.2"/>
</dbReference>
<dbReference type="KEGG" id="abri:DFR85_14170"/>
<dbReference type="OrthoDB" id="34680at2157"/>
<dbReference type="Proteomes" id="UP000248044">
    <property type="component" value="Chromosome"/>
</dbReference>
<sequence length="136" mass="16040">MKYHTEINTSHTMDSLKILLSDPNFVLPRIFKSIKDLKVNGSSFYGKAKYMGIEHELNGNVYSSLNEISCIFTLRHGKDFGSGKLMFTLQSNKVSIFLEYEGWMERVSFSLINRWINDFLKNFEEDIRMERIRRKI</sequence>
<dbReference type="Gene3D" id="3.30.530.20">
    <property type="match status" value="1"/>
</dbReference>
<accession>A0A2U9II12</accession>
<organism evidence="1 2">
    <name type="scientific">Acidianus brierleyi</name>
    <dbReference type="NCBI Taxonomy" id="41673"/>
    <lineage>
        <taxon>Archaea</taxon>
        <taxon>Thermoproteota</taxon>
        <taxon>Thermoprotei</taxon>
        <taxon>Sulfolobales</taxon>
        <taxon>Sulfolobaceae</taxon>
        <taxon>Acidianus</taxon>
    </lineage>
</organism>